<dbReference type="EMBL" id="KV878216">
    <property type="protein sequence ID" value="OJJ31208.1"/>
    <property type="molecule type" value="Genomic_DNA"/>
</dbReference>
<evidence type="ECO:0000256" key="2">
    <source>
        <dbReference type="ARBA" id="ARBA00022857"/>
    </source>
</evidence>
<dbReference type="Pfam" id="PF23441">
    <property type="entry name" value="SDR"/>
    <property type="match status" value="1"/>
</dbReference>
<dbReference type="SUPFAM" id="SSF51735">
    <property type="entry name" value="NAD(P)-binding Rossmann-fold domains"/>
    <property type="match status" value="1"/>
</dbReference>
<keyword evidence="5" id="KW-1185">Reference proteome</keyword>
<dbReference type="PRINTS" id="PR00081">
    <property type="entry name" value="GDHRDH"/>
</dbReference>
<dbReference type="Gene3D" id="3.40.50.720">
    <property type="entry name" value="NAD(P)-binding Rossmann-like Domain"/>
    <property type="match status" value="1"/>
</dbReference>
<comment type="similarity">
    <text evidence="1">Belongs to the short-chain dehydrogenases/reductases (SDR) family.</text>
</comment>
<sequence length="286" mass="30015">MTSRFTSINKLAGTRVLIVGGTSGIGFGVARAALEHGASIIIASSQSTKVEAALSRLRETYPEEEYTNRIAGFTCDLGNEETVEANAVQLLKNATSPNIFPSTTSSSPSSDIIPLDHIVYTAGDVPEAHPLTSPALNVAYIHKNSTTRFLGALFLAKHSIPTYLSPSSTSSITFTSGTSATKPIKGLAVPAAMLAAVEGLTRGLAVDLAPVRVNAVSPGAVMTELLERFLGNDDQKREGLLGMFARETLVGGVGRVEDVAEAYLYLMKDGFVSGVVLESSGGRLLK</sequence>
<dbReference type="InterPro" id="IPR051122">
    <property type="entry name" value="SDR_DHRS6-like"/>
</dbReference>
<dbReference type="InterPro" id="IPR002347">
    <property type="entry name" value="SDR_fam"/>
</dbReference>
<dbReference type="Proteomes" id="UP000184383">
    <property type="component" value="Unassembled WGS sequence"/>
</dbReference>
<dbReference type="CDD" id="cd05233">
    <property type="entry name" value="SDR_c"/>
    <property type="match status" value="1"/>
</dbReference>
<protein>
    <recommendedName>
        <fullName evidence="6">Ketoreductase (KR) domain-containing protein</fullName>
    </recommendedName>
</protein>
<evidence type="ECO:0000313" key="4">
    <source>
        <dbReference type="EMBL" id="OJJ31208.1"/>
    </source>
</evidence>
<proteinExistence type="inferred from homology"/>
<dbReference type="PANTHER" id="PTHR43477">
    <property type="entry name" value="DIHYDROANTICAPSIN 7-DEHYDROGENASE"/>
    <property type="match status" value="1"/>
</dbReference>
<evidence type="ECO:0000256" key="1">
    <source>
        <dbReference type="ARBA" id="ARBA00006484"/>
    </source>
</evidence>
<dbReference type="AlphaFoldDB" id="A0A1L9R8I9"/>
<dbReference type="GeneID" id="63752308"/>
<keyword evidence="3" id="KW-0560">Oxidoreductase</keyword>
<reference evidence="5" key="1">
    <citation type="journal article" date="2017" name="Genome Biol.">
        <title>Comparative genomics reveals high biological diversity and specific adaptations in the industrially and medically important fungal genus Aspergillus.</title>
        <authorList>
            <person name="de Vries R.P."/>
            <person name="Riley R."/>
            <person name="Wiebenga A."/>
            <person name="Aguilar-Osorio G."/>
            <person name="Amillis S."/>
            <person name="Uchima C.A."/>
            <person name="Anderluh G."/>
            <person name="Asadollahi M."/>
            <person name="Askin M."/>
            <person name="Barry K."/>
            <person name="Battaglia E."/>
            <person name="Bayram O."/>
            <person name="Benocci T."/>
            <person name="Braus-Stromeyer S.A."/>
            <person name="Caldana C."/>
            <person name="Canovas D."/>
            <person name="Cerqueira G.C."/>
            <person name="Chen F."/>
            <person name="Chen W."/>
            <person name="Choi C."/>
            <person name="Clum A."/>
            <person name="Dos Santos R.A."/>
            <person name="Damasio A.R."/>
            <person name="Diallinas G."/>
            <person name="Emri T."/>
            <person name="Fekete E."/>
            <person name="Flipphi M."/>
            <person name="Freyberg S."/>
            <person name="Gallo A."/>
            <person name="Gournas C."/>
            <person name="Habgood R."/>
            <person name="Hainaut M."/>
            <person name="Harispe M.L."/>
            <person name="Henrissat B."/>
            <person name="Hilden K.S."/>
            <person name="Hope R."/>
            <person name="Hossain A."/>
            <person name="Karabika E."/>
            <person name="Karaffa L."/>
            <person name="Karanyi Z."/>
            <person name="Krasevec N."/>
            <person name="Kuo A."/>
            <person name="Kusch H."/>
            <person name="LaButti K."/>
            <person name="Lagendijk E.L."/>
            <person name="Lapidus A."/>
            <person name="Levasseur A."/>
            <person name="Lindquist E."/>
            <person name="Lipzen A."/>
            <person name="Logrieco A.F."/>
            <person name="MacCabe A."/>
            <person name="Maekelae M.R."/>
            <person name="Malavazi I."/>
            <person name="Melin P."/>
            <person name="Meyer V."/>
            <person name="Mielnichuk N."/>
            <person name="Miskei M."/>
            <person name="Molnar A.P."/>
            <person name="Mule G."/>
            <person name="Ngan C.Y."/>
            <person name="Orejas M."/>
            <person name="Orosz E."/>
            <person name="Ouedraogo J.P."/>
            <person name="Overkamp K.M."/>
            <person name="Park H.-S."/>
            <person name="Perrone G."/>
            <person name="Piumi F."/>
            <person name="Punt P.J."/>
            <person name="Ram A.F."/>
            <person name="Ramon A."/>
            <person name="Rauscher S."/>
            <person name="Record E."/>
            <person name="Riano-Pachon D.M."/>
            <person name="Robert V."/>
            <person name="Roehrig J."/>
            <person name="Ruller R."/>
            <person name="Salamov A."/>
            <person name="Salih N.S."/>
            <person name="Samson R.A."/>
            <person name="Sandor E."/>
            <person name="Sanguinetti M."/>
            <person name="Schuetze T."/>
            <person name="Sepcic K."/>
            <person name="Shelest E."/>
            <person name="Sherlock G."/>
            <person name="Sophianopoulou V."/>
            <person name="Squina F.M."/>
            <person name="Sun H."/>
            <person name="Susca A."/>
            <person name="Todd R.B."/>
            <person name="Tsang A."/>
            <person name="Unkles S.E."/>
            <person name="van de Wiele N."/>
            <person name="van Rossen-Uffink D."/>
            <person name="Oliveira J.V."/>
            <person name="Vesth T.C."/>
            <person name="Visser J."/>
            <person name="Yu J.-H."/>
            <person name="Zhou M."/>
            <person name="Andersen M.R."/>
            <person name="Archer D.B."/>
            <person name="Baker S.E."/>
            <person name="Benoit I."/>
            <person name="Brakhage A.A."/>
            <person name="Braus G.H."/>
            <person name="Fischer R."/>
            <person name="Frisvad J.C."/>
            <person name="Goldman G.H."/>
            <person name="Houbraken J."/>
            <person name="Oakley B."/>
            <person name="Pocsi I."/>
            <person name="Scazzocchio C."/>
            <person name="Seiboth B."/>
            <person name="vanKuyk P.A."/>
            <person name="Wortman J."/>
            <person name="Dyer P.S."/>
            <person name="Grigoriev I.V."/>
        </authorList>
    </citation>
    <scope>NUCLEOTIDE SEQUENCE [LARGE SCALE GENOMIC DNA]</scope>
    <source>
        <strain evidence="5">DTO 134E9</strain>
    </source>
</reference>
<organism evidence="4 5">
    <name type="scientific">Aspergillus wentii DTO 134E9</name>
    <dbReference type="NCBI Taxonomy" id="1073089"/>
    <lineage>
        <taxon>Eukaryota</taxon>
        <taxon>Fungi</taxon>
        <taxon>Dikarya</taxon>
        <taxon>Ascomycota</taxon>
        <taxon>Pezizomycotina</taxon>
        <taxon>Eurotiomycetes</taxon>
        <taxon>Eurotiomycetidae</taxon>
        <taxon>Eurotiales</taxon>
        <taxon>Aspergillaceae</taxon>
        <taxon>Aspergillus</taxon>
        <taxon>Aspergillus subgen. Cremei</taxon>
    </lineage>
</organism>
<dbReference type="STRING" id="1073089.A0A1L9R8I9"/>
<keyword evidence="2" id="KW-0521">NADP</keyword>
<evidence type="ECO:0000256" key="3">
    <source>
        <dbReference type="ARBA" id="ARBA00023002"/>
    </source>
</evidence>
<evidence type="ECO:0000313" key="5">
    <source>
        <dbReference type="Proteomes" id="UP000184383"/>
    </source>
</evidence>
<evidence type="ECO:0008006" key="6">
    <source>
        <dbReference type="Google" id="ProtNLM"/>
    </source>
</evidence>
<dbReference type="PANTHER" id="PTHR43477:SF1">
    <property type="entry name" value="DIHYDROANTICAPSIN 7-DEHYDROGENASE"/>
    <property type="match status" value="1"/>
</dbReference>
<dbReference type="GO" id="GO:0016491">
    <property type="term" value="F:oxidoreductase activity"/>
    <property type="evidence" value="ECO:0007669"/>
    <property type="project" value="UniProtKB-KW"/>
</dbReference>
<dbReference type="RefSeq" id="XP_040684885.1">
    <property type="nucleotide sequence ID" value="XM_040836460.1"/>
</dbReference>
<dbReference type="InterPro" id="IPR036291">
    <property type="entry name" value="NAD(P)-bd_dom_sf"/>
</dbReference>
<dbReference type="OrthoDB" id="294295at2759"/>
<gene>
    <name evidence="4" type="ORF">ASPWEDRAFT_45167</name>
</gene>
<dbReference type="VEuPathDB" id="FungiDB:ASPWEDRAFT_45167"/>
<dbReference type="InterPro" id="IPR057571">
    <property type="entry name" value="SDR_PhqE-like"/>
</dbReference>
<name>A0A1L9R8I9_ASPWE</name>
<accession>A0A1L9R8I9</accession>